<dbReference type="InterPro" id="IPR006314">
    <property type="entry name" value="Dyp_peroxidase"/>
</dbReference>
<dbReference type="NCBIfam" id="TIGR01413">
    <property type="entry name" value="Dyp_perox_fam"/>
    <property type="match status" value="1"/>
</dbReference>
<dbReference type="PROSITE" id="PS51404">
    <property type="entry name" value="DYP_PEROXIDASE"/>
    <property type="match status" value="1"/>
</dbReference>
<dbReference type="InterPro" id="IPR049509">
    <property type="entry name" value="DyP_N"/>
</dbReference>
<keyword evidence="7" id="KW-0408">Iron</keyword>
<evidence type="ECO:0000256" key="5">
    <source>
        <dbReference type="ARBA" id="ARBA00022729"/>
    </source>
</evidence>
<dbReference type="InterPro" id="IPR036426">
    <property type="entry name" value="Bulb-type_lectin_dom_sf"/>
</dbReference>
<feature type="compositionally biased region" description="Polar residues" evidence="9">
    <location>
        <begin position="19"/>
        <end position="32"/>
    </location>
</feature>
<dbReference type="PATRIC" id="fig|408015.6.peg.5174"/>
<feature type="region of interest" description="Disordered" evidence="9">
    <location>
        <begin position="1"/>
        <end position="32"/>
    </location>
</feature>
<dbReference type="Pfam" id="PF21105">
    <property type="entry name" value="DyP_N"/>
    <property type="match status" value="1"/>
</dbReference>
<keyword evidence="5" id="KW-0732">Signal</keyword>
<feature type="region of interest" description="Disordered" evidence="9">
    <location>
        <begin position="219"/>
        <end position="248"/>
    </location>
</feature>
<dbReference type="RefSeq" id="WP_053116298.1">
    <property type="nucleotide sequence ID" value="NZ_CP009922.3"/>
</dbReference>
<dbReference type="Proteomes" id="UP000034034">
    <property type="component" value="Chromosome"/>
</dbReference>
<comment type="similarity">
    <text evidence="8">Belongs to the DyP-type peroxidase family.</text>
</comment>
<evidence type="ECO:0000259" key="10">
    <source>
        <dbReference type="PROSITE" id="PS50927"/>
    </source>
</evidence>
<dbReference type="InterPro" id="IPR011008">
    <property type="entry name" value="Dimeric_a/b-barrel"/>
</dbReference>
<dbReference type="GO" id="GO:0005829">
    <property type="term" value="C:cytosol"/>
    <property type="evidence" value="ECO:0007669"/>
    <property type="project" value="TreeGrafter"/>
</dbReference>
<comment type="cofactor">
    <cofactor evidence="1">
        <name>heme b</name>
        <dbReference type="ChEBI" id="CHEBI:60344"/>
    </cofactor>
</comment>
<keyword evidence="4" id="KW-0479">Metal-binding</keyword>
<reference evidence="11" key="1">
    <citation type="submission" date="2019-08" db="EMBL/GenBank/DDBJ databases">
        <title>Complete genome sequence of a mangrove-derived Streptomyces xiamenensis.</title>
        <authorList>
            <person name="Xu J."/>
        </authorList>
    </citation>
    <scope>NUCLEOTIDE SEQUENCE</scope>
    <source>
        <strain evidence="11">318</strain>
    </source>
</reference>
<evidence type="ECO:0000256" key="7">
    <source>
        <dbReference type="ARBA" id="ARBA00023004"/>
    </source>
</evidence>
<evidence type="ECO:0000313" key="11">
    <source>
        <dbReference type="EMBL" id="AKG46492.1"/>
    </source>
</evidence>
<gene>
    <name evidence="11" type="ORF">SXIM_51080</name>
</gene>
<dbReference type="STRING" id="408015.SXIM_51080"/>
<protein>
    <submittedName>
        <fullName evidence="11">Peroxidase</fullName>
    </submittedName>
</protein>
<name>A0A0F7G0H7_9ACTN</name>
<feature type="domain" description="Bulb-type lectin" evidence="10">
    <location>
        <begin position="503"/>
        <end position="632"/>
    </location>
</feature>
<evidence type="ECO:0000256" key="3">
    <source>
        <dbReference type="ARBA" id="ARBA00022617"/>
    </source>
</evidence>
<evidence type="ECO:0000313" key="12">
    <source>
        <dbReference type="Proteomes" id="UP000034034"/>
    </source>
</evidence>
<dbReference type="AlphaFoldDB" id="A0A0F7G0H7"/>
<keyword evidence="2 11" id="KW-0575">Peroxidase</keyword>
<dbReference type="SUPFAM" id="SSF51110">
    <property type="entry name" value="alpha-D-mannose-specific plant lectins"/>
    <property type="match status" value="1"/>
</dbReference>
<dbReference type="Gene3D" id="2.90.10.10">
    <property type="entry name" value="Bulb-type lectin domain"/>
    <property type="match status" value="1"/>
</dbReference>
<evidence type="ECO:0000256" key="2">
    <source>
        <dbReference type="ARBA" id="ARBA00022559"/>
    </source>
</evidence>
<proteinExistence type="inferred from homology"/>
<evidence type="ECO:0000256" key="4">
    <source>
        <dbReference type="ARBA" id="ARBA00022723"/>
    </source>
</evidence>
<dbReference type="InterPro" id="IPR001480">
    <property type="entry name" value="Bulb-type_lectin_dom"/>
</dbReference>
<dbReference type="HOGENOM" id="CLU_015125_2_0_11"/>
<evidence type="ECO:0000256" key="8">
    <source>
        <dbReference type="ARBA" id="ARBA00025737"/>
    </source>
</evidence>
<dbReference type="PROSITE" id="PS50927">
    <property type="entry name" value="BULB_LECTIN"/>
    <property type="match status" value="1"/>
</dbReference>
<organism evidence="11 12">
    <name type="scientific">Streptomyces xiamenensis</name>
    <dbReference type="NCBI Taxonomy" id="408015"/>
    <lineage>
        <taxon>Bacteria</taxon>
        <taxon>Bacillati</taxon>
        <taxon>Actinomycetota</taxon>
        <taxon>Actinomycetes</taxon>
        <taxon>Kitasatosporales</taxon>
        <taxon>Streptomycetaceae</taxon>
        <taxon>Streptomyces</taxon>
    </lineage>
</organism>
<dbReference type="GO" id="GO:0046872">
    <property type="term" value="F:metal ion binding"/>
    <property type="evidence" value="ECO:0007669"/>
    <property type="project" value="UniProtKB-KW"/>
</dbReference>
<dbReference type="PANTHER" id="PTHR30521:SF4">
    <property type="entry name" value="DEFERROCHELATASE"/>
    <property type="match status" value="1"/>
</dbReference>
<dbReference type="Pfam" id="PF20628">
    <property type="entry name" value="Dyp_perox_C"/>
    <property type="match status" value="1"/>
</dbReference>
<evidence type="ECO:0000256" key="6">
    <source>
        <dbReference type="ARBA" id="ARBA00023002"/>
    </source>
</evidence>
<dbReference type="PANTHER" id="PTHR30521">
    <property type="entry name" value="DEFERROCHELATASE/PEROXIDASE"/>
    <property type="match status" value="1"/>
</dbReference>
<dbReference type="EMBL" id="CP009922">
    <property type="protein sequence ID" value="AKG46492.1"/>
    <property type="molecule type" value="Genomic_DNA"/>
</dbReference>
<accession>A0A0F7G0H7</accession>
<dbReference type="GO" id="GO:0020037">
    <property type="term" value="F:heme binding"/>
    <property type="evidence" value="ECO:0007669"/>
    <property type="project" value="InterPro"/>
</dbReference>
<keyword evidence="6" id="KW-0560">Oxidoreductase</keyword>
<dbReference type="KEGG" id="sxi:SXIM_51080"/>
<evidence type="ECO:0000256" key="9">
    <source>
        <dbReference type="SAM" id="MobiDB-lite"/>
    </source>
</evidence>
<evidence type="ECO:0000256" key="1">
    <source>
        <dbReference type="ARBA" id="ARBA00001970"/>
    </source>
</evidence>
<sequence length="634" mass="69778">MVHSSTRPAGRPGTADIPEQSTSEQPQLPLRQSTEIQGDVIAGFKKDHVQLIFAKFKDRRRARTWLRRLSGRVATTKDVAAFNTSFSRARRYAAGEDPVDLAAVWRGVAFTYQGLTELLDGAPLTDIPKGSTQEAFAQGPARRKEIIGDIEDSDPAQWLFGGEEQHAIHLVLTLAADRHTDLQAALEEERAWMAAQHVAIVFEQEGNTLKEGLRGHEHFGFKDGISQPGVRDFDEEDPGRPDYHRTKPGTRLITPGEFVVGMAPDHRYPAGLPRWMRNGSFQVVRRLAQDVPGWWGQIEENLKVLQEAGAAPEEATKEWVAARLVGRWPSGAPVAKCPDADVAAPPCADSDNDISFADDLDGRTTPLFSHLRKTNPRDGLLPRRDSPTVVEEDGMLDGRRLMRRSIPYGRPYDPQGTPGQRADAPRGLVFICYQSDIAAQFEFVQSTWVNADNFPERRDAVGRDPLIGRDTDVSFPASSDTTTTCPLRFERFVRTEGAVYAFTPSLTALRELAEGRVPVGGDPPSDQVVPGDTALRRLEVISAYKARFRLEGNNYVIRDENEDRLWTSDNTNPAVAGGTFTEDGDLVLNGPRGEVVWSLGTGGHPGATLVVGVDGDVSIRTAEGETVWHSDTAH</sequence>
<dbReference type="InterPro" id="IPR048328">
    <property type="entry name" value="Dyp_perox_C"/>
</dbReference>
<keyword evidence="3" id="KW-0349">Heme</keyword>
<dbReference type="GO" id="GO:0004601">
    <property type="term" value="F:peroxidase activity"/>
    <property type="evidence" value="ECO:0007669"/>
    <property type="project" value="UniProtKB-KW"/>
</dbReference>
<keyword evidence="12" id="KW-1185">Reference proteome</keyword>
<dbReference type="SUPFAM" id="SSF54909">
    <property type="entry name" value="Dimeric alpha+beta barrel"/>
    <property type="match status" value="1"/>
</dbReference>